<keyword evidence="2" id="KW-0472">Membrane</keyword>
<evidence type="ECO:0000256" key="2">
    <source>
        <dbReference type="SAM" id="Phobius"/>
    </source>
</evidence>
<dbReference type="InParanoid" id="A0A0H2R485"/>
<dbReference type="EMBL" id="KQ086191">
    <property type="protein sequence ID" value="KLO06639.1"/>
    <property type="molecule type" value="Genomic_DNA"/>
</dbReference>
<gene>
    <name evidence="3" type="ORF">SCHPADRAFT_683564</name>
</gene>
<evidence type="ECO:0000313" key="3">
    <source>
        <dbReference type="EMBL" id="KLO06639.1"/>
    </source>
</evidence>
<dbReference type="Proteomes" id="UP000053477">
    <property type="component" value="Unassembled WGS sequence"/>
</dbReference>
<organism evidence="3 4">
    <name type="scientific">Schizopora paradoxa</name>
    <dbReference type="NCBI Taxonomy" id="27342"/>
    <lineage>
        <taxon>Eukaryota</taxon>
        <taxon>Fungi</taxon>
        <taxon>Dikarya</taxon>
        <taxon>Basidiomycota</taxon>
        <taxon>Agaricomycotina</taxon>
        <taxon>Agaricomycetes</taxon>
        <taxon>Hymenochaetales</taxon>
        <taxon>Schizoporaceae</taxon>
        <taxon>Schizopora</taxon>
    </lineage>
</organism>
<name>A0A0H2R485_9AGAM</name>
<feature type="compositionally biased region" description="Polar residues" evidence="1">
    <location>
        <begin position="72"/>
        <end position="85"/>
    </location>
</feature>
<feature type="transmembrane region" description="Helical" evidence="2">
    <location>
        <begin position="95"/>
        <end position="117"/>
    </location>
</feature>
<evidence type="ECO:0000256" key="1">
    <source>
        <dbReference type="SAM" id="MobiDB-lite"/>
    </source>
</evidence>
<protein>
    <submittedName>
        <fullName evidence="3">Uncharacterized protein</fullName>
    </submittedName>
</protein>
<accession>A0A0H2R485</accession>
<dbReference type="OrthoDB" id="192748at2759"/>
<evidence type="ECO:0000313" key="4">
    <source>
        <dbReference type="Proteomes" id="UP000053477"/>
    </source>
</evidence>
<keyword evidence="2" id="KW-0812">Transmembrane</keyword>
<feature type="region of interest" description="Disordered" evidence="1">
    <location>
        <begin position="61"/>
        <end position="92"/>
    </location>
</feature>
<keyword evidence="2" id="KW-1133">Transmembrane helix</keyword>
<proteinExistence type="predicted"/>
<dbReference type="STRING" id="27342.A0A0H2R485"/>
<keyword evidence="4" id="KW-1185">Reference proteome</keyword>
<reference evidence="3 4" key="1">
    <citation type="submission" date="2015-04" db="EMBL/GenBank/DDBJ databases">
        <title>Complete genome sequence of Schizopora paradoxa KUC8140, a cosmopolitan wood degrader in East Asia.</title>
        <authorList>
            <consortium name="DOE Joint Genome Institute"/>
            <person name="Min B."/>
            <person name="Park H."/>
            <person name="Jang Y."/>
            <person name="Kim J.-J."/>
            <person name="Kim K.H."/>
            <person name="Pangilinan J."/>
            <person name="Lipzen A."/>
            <person name="Riley R."/>
            <person name="Grigoriev I.V."/>
            <person name="Spatafora J.W."/>
            <person name="Choi I.-G."/>
        </authorList>
    </citation>
    <scope>NUCLEOTIDE SEQUENCE [LARGE SCALE GENOMIC DNA]</scope>
    <source>
        <strain evidence="3 4">KUC8140</strain>
    </source>
</reference>
<sequence>MMIADSATADPSCRANFTGNNTKRCRLNFLNMQASMTNTRSAFSIRGHTRIFNSCGRMCRGRSRFSTRSSSQQPTGNQPTDSGAQSEPVDPRPSWLFTSSALLRVAVVPAGIIYAVFFHEFDQKDHVFMPVRDPL</sequence>
<dbReference type="AlphaFoldDB" id="A0A0H2R485"/>